<evidence type="ECO:0000313" key="2">
    <source>
        <dbReference type="Proteomes" id="UP000186607"/>
    </source>
</evidence>
<sequence>MGRGGSGRAAGIGTGRAQACAPSLFNHNDYELRCPPQRVNTSL</sequence>
<gene>
    <name evidence="1" type="ORF">BOO71_0004447</name>
</gene>
<dbReference type="EMBL" id="MSTI01000051">
    <property type="protein sequence ID" value="OLV18883.1"/>
    <property type="molecule type" value="Genomic_DNA"/>
</dbReference>
<evidence type="ECO:0000313" key="1">
    <source>
        <dbReference type="EMBL" id="OLV18883.1"/>
    </source>
</evidence>
<dbReference type="STRING" id="249408.BOO71_0004447"/>
<organism evidence="1 2">
    <name type="scientific">Deinococcus marmoris</name>
    <dbReference type="NCBI Taxonomy" id="249408"/>
    <lineage>
        <taxon>Bacteria</taxon>
        <taxon>Thermotogati</taxon>
        <taxon>Deinococcota</taxon>
        <taxon>Deinococci</taxon>
        <taxon>Deinococcales</taxon>
        <taxon>Deinococcaceae</taxon>
        <taxon>Deinococcus</taxon>
    </lineage>
</organism>
<comment type="caution">
    <text evidence="1">The sequence shown here is derived from an EMBL/GenBank/DDBJ whole genome shotgun (WGS) entry which is preliminary data.</text>
</comment>
<protein>
    <submittedName>
        <fullName evidence="1">Uncharacterized protein</fullName>
    </submittedName>
</protein>
<name>A0A1U7P138_9DEIO</name>
<proteinExistence type="predicted"/>
<accession>A0A1U7P138</accession>
<keyword evidence="2" id="KW-1185">Reference proteome</keyword>
<reference evidence="1 2" key="1">
    <citation type="submission" date="2017-01" db="EMBL/GenBank/DDBJ databases">
        <title>Genome Analysis of Deinococcus marmoris KOPRI26562.</title>
        <authorList>
            <person name="Kim J.H."/>
            <person name="Oh H.-M."/>
        </authorList>
    </citation>
    <scope>NUCLEOTIDE SEQUENCE [LARGE SCALE GENOMIC DNA]</scope>
    <source>
        <strain evidence="1 2">KOPRI26562</strain>
    </source>
</reference>
<dbReference type="Proteomes" id="UP000186607">
    <property type="component" value="Unassembled WGS sequence"/>
</dbReference>
<dbReference type="AlphaFoldDB" id="A0A1U7P138"/>